<dbReference type="NCBIfam" id="TIGR02762">
    <property type="entry name" value="TraL_TIGR"/>
    <property type="match status" value="1"/>
</dbReference>
<evidence type="ECO:0000313" key="2">
    <source>
        <dbReference type="EMBL" id="MEC4720473.1"/>
    </source>
</evidence>
<accession>A0ABU6J9Z1</accession>
<keyword evidence="1" id="KW-0812">Transmembrane</keyword>
<evidence type="ECO:0000313" key="3">
    <source>
        <dbReference type="Proteomes" id="UP001352263"/>
    </source>
</evidence>
<proteinExistence type="predicted"/>
<reference evidence="2 3" key="1">
    <citation type="submission" date="2023-10" db="EMBL/GenBank/DDBJ databases">
        <title>Noviherbaspirillum sp. CPCC 100848 genome assembly.</title>
        <authorList>
            <person name="Li X.Y."/>
            <person name="Fang X.M."/>
        </authorList>
    </citation>
    <scope>NUCLEOTIDE SEQUENCE [LARGE SCALE GENOMIC DNA]</scope>
    <source>
        <strain evidence="2 3">CPCC 100848</strain>
    </source>
</reference>
<organism evidence="2 3">
    <name type="scientific">Noviherbaspirillum album</name>
    <dbReference type="NCBI Taxonomy" id="3080276"/>
    <lineage>
        <taxon>Bacteria</taxon>
        <taxon>Pseudomonadati</taxon>
        <taxon>Pseudomonadota</taxon>
        <taxon>Betaproteobacteria</taxon>
        <taxon>Burkholderiales</taxon>
        <taxon>Oxalobacteraceae</taxon>
        <taxon>Noviherbaspirillum</taxon>
    </lineage>
</organism>
<sequence>MNEIDIPRYVDSQVQLFFWEFDEAIVFISCLAGGIVAGGWFAIVGMLGGIFAVKVFKRFKNGALEGVLLHLCYWAGVLSLNKKFDDAAKREFYL</sequence>
<dbReference type="EMBL" id="JAWIIV010000011">
    <property type="protein sequence ID" value="MEC4720473.1"/>
    <property type="molecule type" value="Genomic_DNA"/>
</dbReference>
<keyword evidence="1" id="KW-1133">Transmembrane helix</keyword>
<protein>
    <submittedName>
        <fullName evidence="2">Type IV conjugative transfer system protein TraL</fullName>
    </submittedName>
</protein>
<comment type="caution">
    <text evidence="2">The sequence shown here is derived from an EMBL/GenBank/DDBJ whole genome shotgun (WGS) entry which is preliminary data.</text>
</comment>
<dbReference type="Pfam" id="PF07178">
    <property type="entry name" value="TraL"/>
    <property type="match status" value="1"/>
</dbReference>
<keyword evidence="1" id="KW-0472">Membrane</keyword>
<dbReference type="InterPro" id="IPR009838">
    <property type="entry name" value="T4SS_TraL"/>
</dbReference>
<dbReference type="RefSeq" id="WP_326507191.1">
    <property type="nucleotide sequence ID" value="NZ_JAWIIV010000011.1"/>
</dbReference>
<feature type="transmembrane region" description="Helical" evidence="1">
    <location>
        <begin position="24"/>
        <end position="53"/>
    </location>
</feature>
<gene>
    <name evidence="2" type="primary">traL</name>
    <name evidence="2" type="ORF">RY831_15025</name>
</gene>
<name>A0ABU6J9Z1_9BURK</name>
<keyword evidence="3" id="KW-1185">Reference proteome</keyword>
<evidence type="ECO:0000256" key="1">
    <source>
        <dbReference type="SAM" id="Phobius"/>
    </source>
</evidence>
<dbReference type="Proteomes" id="UP001352263">
    <property type="component" value="Unassembled WGS sequence"/>
</dbReference>